<dbReference type="Gene3D" id="1.25.40.20">
    <property type="entry name" value="Ankyrin repeat-containing domain"/>
    <property type="match status" value="1"/>
</dbReference>
<evidence type="ECO:0000313" key="2">
    <source>
        <dbReference type="Proteomes" id="UP001157418"/>
    </source>
</evidence>
<accession>A0AAU9PGP0</accession>
<dbReference type="AlphaFoldDB" id="A0AAU9PGP0"/>
<keyword evidence="2" id="KW-1185">Reference proteome</keyword>
<dbReference type="PANTHER" id="PTHR47303">
    <property type="match status" value="1"/>
</dbReference>
<gene>
    <name evidence="1" type="ORF">LVIROSA_LOCUS34794</name>
</gene>
<protein>
    <submittedName>
        <fullName evidence="1">Uncharacterized protein</fullName>
    </submittedName>
</protein>
<organism evidence="1 2">
    <name type="scientific">Lactuca virosa</name>
    <dbReference type="NCBI Taxonomy" id="75947"/>
    <lineage>
        <taxon>Eukaryota</taxon>
        <taxon>Viridiplantae</taxon>
        <taxon>Streptophyta</taxon>
        <taxon>Embryophyta</taxon>
        <taxon>Tracheophyta</taxon>
        <taxon>Spermatophyta</taxon>
        <taxon>Magnoliopsida</taxon>
        <taxon>eudicotyledons</taxon>
        <taxon>Gunneridae</taxon>
        <taxon>Pentapetalae</taxon>
        <taxon>asterids</taxon>
        <taxon>campanulids</taxon>
        <taxon>Asterales</taxon>
        <taxon>Asteraceae</taxon>
        <taxon>Cichorioideae</taxon>
        <taxon>Cichorieae</taxon>
        <taxon>Lactucinae</taxon>
        <taxon>Lactuca</taxon>
    </lineage>
</organism>
<proteinExistence type="predicted"/>
<evidence type="ECO:0000313" key="1">
    <source>
        <dbReference type="EMBL" id="CAH1449305.1"/>
    </source>
</evidence>
<dbReference type="Proteomes" id="UP001157418">
    <property type="component" value="Unassembled WGS sequence"/>
</dbReference>
<comment type="caution">
    <text evidence="1">The sequence shown here is derived from an EMBL/GenBank/DDBJ whole genome shotgun (WGS) entry which is preliminary data.</text>
</comment>
<name>A0AAU9PGP0_9ASTR</name>
<dbReference type="PANTHER" id="PTHR47303:SF1">
    <property type="entry name" value="NF-KAPPA-B INHIBITOR BETA"/>
    <property type="match status" value="1"/>
</dbReference>
<dbReference type="InterPro" id="IPR036770">
    <property type="entry name" value="Ankyrin_rpt-contain_sf"/>
</dbReference>
<dbReference type="EMBL" id="CAKMRJ010005634">
    <property type="protein sequence ID" value="CAH1449305.1"/>
    <property type="molecule type" value="Genomic_DNA"/>
</dbReference>
<reference evidence="1 2" key="1">
    <citation type="submission" date="2022-01" db="EMBL/GenBank/DDBJ databases">
        <authorList>
            <person name="Xiong W."/>
            <person name="Schranz E."/>
        </authorList>
    </citation>
    <scope>NUCLEOTIDE SEQUENCE [LARGE SCALE GENOMIC DNA]</scope>
</reference>
<sequence length="188" mass="21314">MEALPITLKQMVGNTEAATLLIKNDRRLLEIPDHKGETPLDKAYQNMHLDTIDFLLKAVYDDIKPKKQSSTLEDSVSPGVKLGVNLLVNVVSAKKYEFAVENDNVLLAIAKTFPMGLDYWETLIYPIMGDICERIVKRGKDSFTIFVDFYEGMMCLIEDIPDEVIFVCGQMLLFMTLMGEPLIYNLLI</sequence>
<dbReference type="SUPFAM" id="SSF48403">
    <property type="entry name" value="Ankyrin repeat"/>
    <property type="match status" value="1"/>
</dbReference>